<evidence type="ECO:0000256" key="9">
    <source>
        <dbReference type="HAMAP-Rule" id="MF_00104"/>
    </source>
</evidence>
<dbReference type="InterPro" id="IPR000999">
    <property type="entry name" value="RNase_III_dom"/>
</dbReference>
<proteinExistence type="inferred from homology"/>
<dbReference type="Pfam" id="PF00035">
    <property type="entry name" value="dsrm"/>
    <property type="match status" value="1"/>
</dbReference>
<feature type="region of interest" description="Disordered" evidence="10">
    <location>
        <begin position="48"/>
        <end position="68"/>
    </location>
</feature>
<dbReference type="HAMAP" id="MF_00104">
    <property type="entry name" value="RNase_III"/>
    <property type="match status" value="1"/>
</dbReference>
<dbReference type="EMBL" id="AEUP01000023">
    <property type="protein sequence ID" value="EGE48225.1"/>
    <property type="molecule type" value="Genomic_DNA"/>
</dbReference>
<dbReference type="GO" id="GO:0006397">
    <property type="term" value="P:mRNA processing"/>
    <property type="evidence" value="ECO:0007669"/>
    <property type="project" value="UniProtKB-UniRule"/>
</dbReference>
<keyword evidence="9" id="KW-0699">rRNA-binding</keyword>
<feature type="binding site" evidence="9">
    <location>
        <position position="149"/>
    </location>
    <ligand>
        <name>Mg(2+)</name>
        <dbReference type="ChEBI" id="CHEBI:18420"/>
    </ligand>
</feature>
<keyword evidence="7 9" id="KW-0378">Hydrolase</keyword>
<dbReference type="PROSITE" id="PS50137">
    <property type="entry name" value="DS_RBD"/>
    <property type="match status" value="1"/>
</dbReference>
<comment type="function">
    <text evidence="9">Digests double-stranded RNA. Involved in the processing of primary rRNA transcript to yield the immediate precursors to the large and small rRNAs (23S and 16S). Processes some mRNAs, and tRNAs when they are encoded in the rRNA operon. Processes pre-crRNA and tracrRNA of type II CRISPR loci if present in the organism.</text>
</comment>
<feature type="domain" description="DRBM" evidence="11">
    <location>
        <begin position="185"/>
        <end position="253"/>
    </location>
</feature>
<protein>
    <recommendedName>
        <fullName evidence="9">Ribonuclease 3</fullName>
        <ecNumber evidence="9">3.1.26.3</ecNumber>
    </recommendedName>
    <alternativeName>
        <fullName evidence="9">Ribonuclease III</fullName>
        <shortName evidence="9">RNase III</shortName>
    </alternativeName>
</protein>
<dbReference type="EC" id="3.1.26.3" evidence="9"/>
<comment type="cofactor">
    <cofactor evidence="9">
        <name>Mg(2+)</name>
        <dbReference type="ChEBI" id="CHEBI:18420"/>
    </cofactor>
</comment>
<evidence type="ECO:0000256" key="6">
    <source>
        <dbReference type="ARBA" id="ARBA00022759"/>
    </source>
</evidence>
<dbReference type="AlphaFoldDB" id="F1YTK1"/>
<comment type="subunit">
    <text evidence="9">Homodimer.</text>
</comment>
<sequence length="253" mass="27169">MGAHSAGRIVRKPSNISDAARFRLEELEVRLGYRFVNPDLLQEALTHRSAAHQKAGGRKRQKAKGAGSNERLEFIGDRVLGLLMAEWLLERFPNEQEGALGSRLAHLVSRVSLAEIADRLDLPQSLTVAAHEARAGVQTAANVVADALEAVLGAVFLDGGLEPARQMVRDWWRSALDAQAHPPKDPKTALQEWVLGRGQSLPVYETIGADGPSHAPLFVVRVTAGGLFGEGRAGSKRAAESAAAADLLEKLEG</sequence>
<dbReference type="Gene3D" id="3.30.160.20">
    <property type="match status" value="1"/>
</dbReference>
<dbReference type="GO" id="GO:0004525">
    <property type="term" value="F:ribonuclease III activity"/>
    <property type="evidence" value="ECO:0007669"/>
    <property type="project" value="UniProtKB-UniRule"/>
</dbReference>
<evidence type="ECO:0000259" key="11">
    <source>
        <dbReference type="PROSITE" id="PS50137"/>
    </source>
</evidence>
<keyword evidence="9" id="KW-0479">Metal-binding</keyword>
<keyword evidence="6 9" id="KW-0255">Endonuclease</keyword>
<dbReference type="Gene3D" id="1.10.1520.10">
    <property type="entry name" value="Ribonuclease III domain"/>
    <property type="match status" value="1"/>
</dbReference>
<keyword evidence="3 9" id="KW-0698">rRNA processing</keyword>
<dbReference type="Pfam" id="PF14622">
    <property type="entry name" value="Ribonucleas_3_3"/>
    <property type="match status" value="1"/>
</dbReference>
<keyword evidence="8 9" id="KW-0694">RNA-binding</keyword>
<name>F1YTK1_9PROT</name>
<evidence type="ECO:0000256" key="2">
    <source>
        <dbReference type="ARBA" id="ARBA00010183"/>
    </source>
</evidence>
<comment type="subcellular location">
    <subcellularLocation>
        <location evidence="9">Cytoplasm</location>
    </subcellularLocation>
</comment>
<keyword evidence="9" id="KW-0819">tRNA processing</keyword>
<organism evidence="13 14">
    <name type="scientific">Acetobacter pomorum DM001</name>
    <dbReference type="NCBI Taxonomy" id="945681"/>
    <lineage>
        <taxon>Bacteria</taxon>
        <taxon>Pseudomonadati</taxon>
        <taxon>Pseudomonadota</taxon>
        <taxon>Alphaproteobacteria</taxon>
        <taxon>Acetobacterales</taxon>
        <taxon>Acetobacteraceae</taxon>
        <taxon>Acetobacter</taxon>
    </lineage>
</organism>
<feature type="active site" evidence="9">
    <location>
        <position position="77"/>
    </location>
</feature>
<evidence type="ECO:0000256" key="4">
    <source>
        <dbReference type="ARBA" id="ARBA00022664"/>
    </source>
</evidence>
<dbReference type="CDD" id="cd10845">
    <property type="entry name" value="DSRM_RNAse_III_family"/>
    <property type="match status" value="1"/>
</dbReference>
<evidence type="ECO:0000313" key="14">
    <source>
        <dbReference type="Proteomes" id="UP000018454"/>
    </source>
</evidence>
<keyword evidence="9" id="KW-0460">Magnesium</keyword>
<evidence type="ECO:0000259" key="12">
    <source>
        <dbReference type="PROSITE" id="PS50142"/>
    </source>
</evidence>
<evidence type="ECO:0000256" key="1">
    <source>
        <dbReference type="ARBA" id="ARBA00000109"/>
    </source>
</evidence>
<evidence type="ECO:0000256" key="7">
    <source>
        <dbReference type="ARBA" id="ARBA00022801"/>
    </source>
</evidence>
<comment type="similarity">
    <text evidence="2">Belongs to the ribonuclease III family.</text>
</comment>
<reference evidence="13 14" key="1">
    <citation type="journal article" date="2011" name="Science">
        <title>Drosophila microbiome modulates host developmental and metabolic homeostasis via insulin signaling.</title>
        <authorList>
            <person name="Shin S.C."/>
            <person name="Kim S.H."/>
            <person name="You H."/>
            <person name="Kim B."/>
            <person name="Kim A.C."/>
            <person name="Lee K.A."/>
            <person name="Yoon J.H."/>
            <person name="Ryu J.H."/>
            <person name="Lee W.J."/>
        </authorList>
    </citation>
    <scope>NUCLEOTIDE SEQUENCE [LARGE SCALE GENOMIC DNA]</scope>
    <source>
        <strain evidence="13 14">DM001</strain>
    </source>
</reference>
<comment type="catalytic activity">
    <reaction evidence="1 9">
        <text>Endonucleolytic cleavage to 5'-phosphomonoester.</text>
        <dbReference type="EC" id="3.1.26.3"/>
    </reaction>
</comment>
<dbReference type="GO" id="GO:0005737">
    <property type="term" value="C:cytoplasm"/>
    <property type="evidence" value="ECO:0007669"/>
    <property type="project" value="UniProtKB-SubCell"/>
</dbReference>
<keyword evidence="4 9" id="KW-0507">mRNA processing</keyword>
<evidence type="ECO:0000256" key="5">
    <source>
        <dbReference type="ARBA" id="ARBA00022722"/>
    </source>
</evidence>
<dbReference type="GO" id="GO:0019843">
    <property type="term" value="F:rRNA binding"/>
    <property type="evidence" value="ECO:0007669"/>
    <property type="project" value="UniProtKB-KW"/>
</dbReference>
<dbReference type="SMART" id="SM00535">
    <property type="entry name" value="RIBOc"/>
    <property type="match status" value="1"/>
</dbReference>
<gene>
    <name evidence="9 13" type="primary">rnc</name>
    <name evidence="13" type="ORF">APO_1267</name>
</gene>
<dbReference type="SMART" id="SM00358">
    <property type="entry name" value="DSRM"/>
    <property type="match status" value="1"/>
</dbReference>
<dbReference type="Proteomes" id="UP000018454">
    <property type="component" value="Unassembled WGS sequence"/>
</dbReference>
<evidence type="ECO:0000256" key="3">
    <source>
        <dbReference type="ARBA" id="ARBA00022552"/>
    </source>
</evidence>
<dbReference type="InterPro" id="IPR014720">
    <property type="entry name" value="dsRBD_dom"/>
</dbReference>
<dbReference type="GO" id="GO:0008033">
    <property type="term" value="P:tRNA processing"/>
    <property type="evidence" value="ECO:0007669"/>
    <property type="project" value="UniProtKB-KW"/>
</dbReference>
<dbReference type="PROSITE" id="PS50142">
    <property type="entry name" value="RNASE_3_2"/>
    <property type="match status" value="1"/>
</dbReference>
<feature type="domain" description="RNase III" evidence="12">
    <location>
        <begin position="24"/>
        <end position="160"/>
    </location>
</feature>
<feature type="active site" evidence="9">
    <location>
        <position position="149"/>
    </location>
</feature>
<dbReference type="NCBIfam" id="TIGR02191">
    <property type="entry name" value="RNaseIII"/>
    <property type="match status" value="1"/>
</dbReference>
<dbReference type="SUPFAM" id="SSF54768">
    <property type="entry name" value="dsRNA-binding domain-like"/>
    <property type="match status" value="1"/>
</dbReference>
<evidence type="ECO:0000256" key="8">
    <source>
        <dbReference type="ARBA" id="ARBA00022884"/>
    </source>
</evidence>
<feature type="compositionally biased region" description="Basic residues" evidence="10">
    <location>
        <begin position="49"/>
        <end position="63"/>
    </location>
</feature>
<dbReference type="PANTHER" id="PTHR11207:SF0">
    <property type="entry name" value="RIBONUCLEASE 3"/>
    <property type="match status" value="1"/>
</dbReference>
<dbReference type="InterPro" id="IPR036389">
    <property type="entry name" value="RNase_III_sf"/>
</dbReference>
<dbReference type="CDD" id="cd00593">
    <property type="entry name" value="RIBOc"/>
    <property type="match status" value="1"/>
</dbReference>
<comment type="caution">
    <text evidence="13">The sequence shown here is derived from an EMBL/GenBank/DDBJ whole genome shotgun (WGS) entry which is preliminary data.</text>
</comment>
<evidence type="ECO:0000313" key="13">
    <source>
        <dbReference type="EMBL" id="EGE48225.1"/>
    </source>
</evidence>
<keyword evidence="9" id="KW-0963">Cytoplasm</keyword>
<dbReference type="InterPro" id="IPR011907">
    <property type="entry name" value="RNase_III"/>
</dbReference>
<dbReference type="GO" id="GO:0006364">
    <property type="term" value="P:rRNA processing"/>
    <property type="evidence" value="ECO:0007669"/>
    <property type="project" value="UniProtKB-UniRule"/>
</dbReference>
<keyword evidence="5 9" id="KW-0540">Nuclease</keyword>
<dbReference type="GO" id="GO:0010468">
    <property type="term" value="P:regulation of gene expression"/>
    <property type="evidence" value="ECO:0007669"/>
    <property type="project" value="TreeGrafter"/>
</dbReference>
<dbReference type="GO" id="GO:0046872">
    <property type="term" value="F:metal ion binding"/>
    <property type="evidence" value="ECO:0007669"/>
    <property type="project" value="UniProtKB-KW"/>
</dbReference>
<feature type="binding site" evidence="9">
    <location>
        <position position="73"/>
    </location>
    <ligand>
        <name>Mg(2+)</name>
        <dbReference type="ChEBI" id="CHEBI:18420"/>
    </ligand>
</feature>
<dbReference type="SUPFAM" id="SSF69065">
    <property type="entry name" value="RNase III domain-like"/>
    <property type="match status" value="1"/>
</dbReference>
<dbReference type="PANTHER" id="PTHR11207">
    <property type="entry name" value="RIBONUCLEASE III"/>
    <property type="match status" value="1"/>
</dbReference>
<evidence type="ECO:0000256" key="10">
    <source>
        <dbReference type="SAM" id="MobiDB-lite"/>
    </source>
</evidence>
<feature type="binding site" evidence="9">
    <location>
        <position position="146"/>
    </location>
    <ligand>
        <name>Mg(2+)</name>
        <dbReference type="ChEBI" id="CHEBI:18420"/>
    </ligand>
</feature>
<accession>F1YTK1</accession>
<dbReference type="FunFam" id="1.10.1520.10:FF:000001">
    <property type="entry name" value="Ribonuclease 3"/>
    <property type="match status" value="1"/>
</dbReference>
<dbReference type="GO" id="GO:0003725">
    <property type="term" value="F:double-stranded RNA binding"/>
    <property type="evidence" value="ECO:0007669"/>
    <property type="project" value="TreeGrafter"/>
</dbReference>